<protein>
    <recommendedName>
        <fullName evidence="1">Integrase catalytic domain-containing protein</fullName>
    </recommendedName>
</protein>
<dbReference type="GO" id="GO:0003676">
    <property type="term" value="F:nucleic acid binding"/>
    <property type="evidence" value="ECO:0007669"/>
    <property type="project" value="InterPro"/>
</dbReference>
<dbReference type="SUPFAM" id="SSF53098">
    <property type="entry name" value="Ribonuclease H-like"/>
    <property type="match status" value="1"/>
</dbReference>
<evidence type="ECO:0000313" key="3">
    <source>
        <dbReference type="Proteomes" id="UP000499080"/>
    </source>
</evidence>
<dbReference type="InterPro" id="IPR012337">
    <property type="entry name" value="RNaseH-like_sf"/>
</dbReference>
<proteinExistence type="predicted"/>
<dbReference type="Proteomes" id="UP000499080">
    <property type="component" value="Unassembled WGS sequence"/>
</dbReference>
<dbReference type="PANTHER" id="PTHR38681">
    <property type="entry name" value="RETROVIRUS-RELATED POL POLYPROTEIN FROM TRANSPOSON 412-LIKE PROTEIN-RELATED"/>
    <property type="match status" value="1"/>
</dbReference>
<dbReference type="PANTHER" id="PTHR38681:SF1">
    <property type="entry name" value="RETROVIRUS-RELATED POL POLYPROTEIN FROM TRANSPOSON 412-LIKE PROTEIN"/>
    <property type="match status" value="1"/>
</dbReference>
<dbReference type="OrthoDB" id="1295620at2759"/>
<name>A0A4Y2PNK8_ARAVE</name>
<reference evidence="2 3" key="1">
    <citation type="journal article" date="2019" name="Sci. Rep.">
        <title>Orb-weaving spider Araneus ventricosus genome elucidates the spidroin gene catalogue.</title>
        <authorList>
            <person name="Kono N."/>
            <person name="Nakamura H."/>
            <person name="Ohtoshi R."/>
            <person name="Moran D.A.P."/>
            <person name="Shinohara A."/>
            <person name="Yoshida Y."/>
            <person name="Fujiwara M."/>
            <person name="Mori M."/>
            <person name="Tomita M."/>
            <person name="Arakawa K."/>
        </authorList>
    </citation>
    <scope>NUCLEOTIDE SEQUENCE [LARGE SCALE GENOMIC DNA]</scope>
</reference>
<evidence type="ECO:0000313" key="2">
    <source>
        <dbReference type="EMBL" id="GBN53515.1"/>
    </source>
</evidence>
<dbReference type="InterPro" id="IPR001584">
    <property type="entry name" value="Integrase_cat-core"/>
</dbReference>
<dbReference type="Gene3D" id="3.30.420.10">
    <property type="entry name" value="Ribonuclease H-like superfamily/Ribonuclease H"/>
    <property type="match status" value="1"/>
</dbReference>
<sequence length="162" mass="17824">MAPNFGNIGSLSTYHQLQIAEAKVVFQWCVDQGSIASGYQCPKLPEAFPMSDQLAETVAQTLYTGWISRFGVPDIITSDRGSNFKSNPFHALTMFSATSNTRTTSFHPATNGIVERMHRQLKASIKCYTTLNPSEVLPTVLLGMRACLKEDIRVSPAEMAYG</sequence>
<comment type="caution">
    <text evidence="2">The sequence shown here is derived from an EMBL/GenBank/DDBJ whole genome shotgun (WGS) entry which is preliminary data.</text>
</comment>
<dbReference type="GO" id="GO:0015074">
    <property type="term" value="P:DNA integration"/>
    <property type="evidence" value="ECO:0007669"/>
    <property type="project" value="InterPro"/>
</dbReference>
<evidence type="ECO:0000259" key="1">
    <source>
        <dbReference type="PROSITE" id="PS50994"/>
    </source>
</evidence>
<dbReference type="EMBL" id="BGPR01011900">
    <property type="protein sequence ID" value="GBN53515.1"/>
    <property type="molecule type" value="Genomic_DNA"/>
</dbReference>
<dbReference type="InterPro" id="IPR036397">
    <property type="entry name" value="RNaseH_sf"/>
</dbReference>
<feature type="domain" description="Integrase catalytic" evidence="1">
    <location>
        <begin position="1"/>
        <end position="162"/>
    </location>
</feature>
<organism evidence="2 3">
    <name type="scientific">Araneus ventricosus</name>
    <name type="common">Orbweaver spider</name>
    <name type="synonym">Epeira ventricosa</name>
    <dbReference type="NCBI Taxonomy" id="182803"/>
    <lineage>
        <taxon>Eukaryota</taxon>
        <taxon>Metazoa</taxon>
        <taxon>Ecdysozoa</taxon>
        <taxon>Arthropoda</taxon>
        <taxon>Chelicerata</taxon>
        <taxon>Arachnida</taxon>
        <taxon>Araneae</taxon>
        <taxon>Araneomorphae</taxon>
        <taxon>Entelegynae</taxon>
        <taxon>Araneoidea</taxon>
        <taxon>Araneidae</taxon>
        <taxon>Araneus</taxon>
    </lineage>
</organism>
<dbReference type="PROSITE" id="PS50994">
    <property type="entry name" value="INTEGRASE"/>
    <property type="match status" value="1"/>
</dbReference>
<keyword evidence="3" id="KW-1185">Reference proteome</keyword>
<accession>A0A4Y2PNK8</accession>
<gene>
    <name evidence="2" type="ORF">AVEN_269012_1</name>
</gene>
<dbReference type="AlphaFoldDB" id="A0A4Y2PNK8"/>